<organism evidence="1 2">
    <name type="scientific">Botryotinia fuckeliana (strain BcDW1)</name>
    <name type="common">Noble rot fungus</name>
    <name type="synonym">Botrytis cinerea</name>
    <dbReference type="NCBI Taxonomy" id="1290391"/>
    <lineage>
        <taxon>Eukaryota</taxon>
        <taxon>Fungi</taxon>
        <taxon>Dikarya</taxon>
        <taxon>Ascomycota</taxon>
        <taxon>Pezizomycotina</taxon>
        <taxon>Leotiomycetes</taxon>
        <taxon>Helotiales</taxon>
        <taxon>Sclerotiniaceae</taxon>
        <taxon>Botrytis</taxon>
    </lineage>
</organism>
<dbReference type="GO" id="GO:0016627">
    <property type="term" value="F:oxidoreductase activity, acting on the CH-CH group of donors"/>
    <property type="evidence" value="ECO:0007669"/>
    <property type="project" value="InterPro"/>
</dbReference>
<dbReference type="EMBL" id="KB707735">
    <property type="protein sequence ID" value="EMR89686.1"/>
    <property type="molecule type" value="Genomic_DNA"/>
</dbReference>
<gene>
    <name evidence="1" type="ORF">BcDW1_1668</name>
</gene>
<evidence type="ECO:0000313" key="2">
    <source>
        <dbReference type="Proteomes" id="UP000012045"/>
    </source>
</evidence>
<dbReference type="Gene3D" id="1.10.540.10">
    <property type="entry name" value="Acyl-CoA dehydrogenase/oxidase, N-terminal domain"/>
    <property type="match status" value="1"/>
</dbReference>
<proteinExistence type="predicted"/>
<dbReference type="AlphaFoldDB" id="M7U198"/>
<reference evidence="2" key="1">
    <citation type="journal article" date="2013" name="Genome Announc.">
        <title>Draft genome sequence of Botrytis cinerea BcDW1, inoculum for noble rot of grape berries.</title>
        <authorList>
            <person name="Blanco-Ulate B."/>
            <person name="Allen G."/>
            <person name="Powell A.L."/>
            <person name="Cantu D."/>
        </authorList>
    </citation>
    <scope>NUCLEOTIDE SEQUENCE [LARGE SCALE GENOMIC DNA]</scope>
    <source>
        <strain evidence="2">BcDW1</strain>
    </source>
</reference>
<dbReference type="Proteomes" id="UP000012045">
    <property type="component" value="Unassembled WGS sequence"/>
</dbReference>
<dbReference type="GO" id="GO:0050660">
    <property type="term" value="F:flavin adenine dinucleotide binding"/>
    <property type="evidence" value="ECO:0007669"/>
    <property type="project" value="InterPro"/>
</dbReference>
<dbReference type="HOGENOM" id="CLU_2721896_0_0_1"/>
<sequence>MGSMLEAALLVEETYAIDDNACLTLVATSLVLDSLLRGGTLKQQKEYLIPFLQLEGAPVCSLVHSEPGDTAN</sequence>
<dbReference type="STRING" id="1290391.M7U198"/>
<protein>
    <submittedName>
        <fullName evidence="1">Putative acyl-dehydrogenase protein</fullName>
    </submittedName>
</protein>
<name>M7U198_BOTF1</name>
<dbReference type="SUPFAM" id="SSF56645">
    <property type="entry name" value="Acyl-CoA dehydrogenase NM domain-like"/>
    <property type="match status" value="1"/>
</dbReference>
<evidence type="ECO:0000313" key="1">
    <source>
        <dbReference type="EMBL" id="EMR89686.1"/>
    </source>
</evidence>
<dbReference type="InterPro" id="IPR037069">
    <property type="entry name" value="AcylCoA_DH/ox_N_sf"/>
</dbReference>
<accession>M7U198</accession>
<dbReference type="InterPro" id="IPR009100">
    <property type="entry name" value="AcylCoA_DH/oxidase_NM_dom_sf"/>
</dbReference>